<evidence type="ECO:0000256" key="3">
    <source>
        <dbReference type="ARBA" id="ARBA00022448"/>
    </source>
</evidence>
<comment type="similarity">
    <text evidence="2">Belongs to the oligopeptide OPT transporter family.</text>
</comment>
<dbReference type="Proteomes" id="UP001216638">
    <property type="component" value="Chromosome 2"/>
</dbReference>
<evidence type="ECO:0000256" key="9">
    <source>
        <dbReference type="SAM" id="MobiDB-lite"/>
    </source>
</evidence>
<proteinExistence type="inferred from homology"/>
<keyword evidence="3" id="KW-0813">Transport</keyword>
<feature type="transmembrane region" description="Helical" evidence="10">
    <location>
        <begin position="366"/>
        <end position="393"/>
    </location>
</feature>
<name>A0AAF0INN3_9BASI</name>
<feature type="transmembrane region" description="Helical" evidence="10">
    <location>
        <begin position="245"/>
        <end position="264"/>
    </location>
</feature>
<reference evidence="11" key="1">
    <citation type="submission" date="2023-03" db="EMBL/GenBank/DDBJ databases">
        <title>Mating type loci evolution in Malassezia.</title>
        <authorList>
            <person name="Coelho M.A."/>
        </authorList>
    </citation>
    <scope>NUCLEOTIDE SEQUENCE</scope>
    <source>
        <strain evidence="11">CBS 14135</strain>
    </source>
</reference>
<dbReference type="GO" id="GO:0015031">
    <property type="term" value="P:protein transport"/>
    <property type="evidence" value="ECO:0007669"/>
    <property type="project" value="UniProtKB-KW"/>
</dbReference>
<keyword evidence="6" id="KW-0653">Protein transport</keyword>
<evidence type="ECO:0000256" key="1">
    <source>
        <dbReference type="ARBA" id="ARBA00004141"/>
    </source>
</evidence>
<organism evidence="11 12">
    <name type="scientific">Malassezia brasiliensis</name>
    <dbReference type="NCBI Taxonomy" id="1821822"/>
    <lineage>
        <taxon>Eukaryota</taxon>
        <taxon>Fungi</taxon>
        <taxon>Dikarya</taxon>
        <taxon>Basidiomycota</taxon>
        <taxon>Ustilaginomycotina</taxon>
        <taxon>Malasseziomycetes</taxon>
        <taxon>Malasseziales</taxon>
        <taxon>Malasseziaceae</taxon>
        <taxon>Malassezia</taxon>
    </lineage>
</organism>
<evidence type="ECO:0000256" key="7">
    <source>
        <dbReference type="ARBA" id="ARBA00022989"/>
    </source>
</evidence>
<keyword evidence="8 10" id="KW-0472">Membrane</keyword>
<evidence type="ECO:0000256" key="2">
    <source>
        <dbReference type="ARBA" id="ARBA00008807"/>
    </source>
</evidence>
<evidence type="ECO:0000256" key="8">
    <source>
        <dbReference type="ARBA" id="ARBA00023136"/>
    </source>
</evidence>
<dbReference type="AlphaFoldDB" id="A0AAF0INN3"/>
<feature type="transmembrane region" description="Helical" evidence="10">
    <location>
        <begin position="65"/>
        <end position="87"/>
    </location>
</feature>
<dbReference type="EMBL" id="CP119952">
    <property type="protein sequence ID" value="WFC95207.1"/>
    <property type="molecule type" value="Genomic_DNA"/>
</dbReference>
<dbReference type="InterPro" id="IPR004813">
    <property type="entry name" value="OPT"/>
</dbReference>
<dbReference type="NCBIfam" id="TIGR00728">
    <property type="entry name" value="OPT_sfam"/>
    <property type="match status" value="1"/>
</dbReference>
<evidence type="ECO:0000256" key="10">
    <source>
        <dbReference type="SAM" id="Phobius"/>
    </source>
</evidence>
<keyword evidence="12" id="KW-1185">Reference proteome</keyword>
<feature type="transmembrane region" description="Helical" evidence="10">
    <location>
        <begin position="270"/>
        <end position="290"/>
    </location>
</feature>
<evidence type="ECO:0000256" key="4">
    <source>
        <dbReference type="ARBA" id="ARBA00022692"/>
    </source>
</evidence>
<feature type="transmembrane region" description="Helical" evidence="10">
    <location>
        <begin position="446"/>
        <end position="471"/>
    </location>
</feature>
<feature type="region of interest" description="Disordered" evidence="9">
    <location>
        <begin position="659"/>
        <end position="690"/>
    </location>
</feature>
<dbReference type="Pfam" id="PF03169">
    <property type="entry name" value="OPT"/>
    <property type="match status" value="2"/>
</dbReference>
<dbReference type="GO" id="GO:0035673">
    <property type="term" value="F:oligopeptide transmembrane transporter activity"/>
    <property type="evidence" value="ECO:0007669"/>
    <property type="project" value="InterPro"/>
</dbReference>
<sequence length="746" mass="82940">MARWMASALPDRRVNLFGWRFRLNPGPFSAKEHVLIAVTVTSGATSAYASDIINIQELFFHQHMSAIPALTLLITTQVIGFGFAGLVRVSQILSSGYRGFGILNFSFDWNVVGSSGPLFQPWWAALNFYAGIMGMMYVVMPLLYFFNFWEAQSFPAVLSSGLFTRNYTNFDVDGVLKKDNSLDEAAWERNKPLLLTPFFALSYGISITHVLLWHGKEIKKALFNPVYSDVHNKLMQSYPLVPQSWYLWTLALSLGSASILVMTSPLQFPVWGLLLSVGMSLFFLIPIGILKAVSDTGVGLNVITEFVAGFLIPGKPIGNVCWKCYGYMSCAQALDLIGDMKLAHYMSFCLSCFGPERFFSGRYRNLYWGFALALDAGASINALSVFVLSITIFRCLCLVDAMFIPSKSASRMRTISLERRQSASASSGSDDYNPGPSDDPPSSGPIFSYPFITLAVVAVAVFVLITILVAVRMTVWNRRARQRMLDMNEEYFVPHPFAPQRLAVDPIKPPPILEKKIASVGTHHRLPFTHATADWSTLQPVSVCFDQETSNAIRAAHDSQDPNEPMSPKVQVTCLVSLPTARTVFPDRLRRRPLKDVKASIINPLFEGIHGRPSYEGDLTGDLSHGPSIKRPNSVYSRISTKEASDARRDAYFENMEKEAQLGDSGLAPPRPELSRRNSRTSMATDNETKEGDVEHVGIFAFGSVVLPVIKGKGKELFLEKNGRLKRSDVMTLMEHTQRVQSPTKL</sequence>
<accession>A0AAF0INN3</accession>
<comment type="subcellular location">
    <subcellularLocation>
        <location evidence="1">Membrane</location>
        <topology evidence="1">Multi-pass membrane protein</topology>
    </subcellularLocation>
</comment>
<dbReference type="GO" id="GO:0016020">
    <property type="term" value="C:membrane"/>
    <property type="evidence" value="ECO:0007669"/>
    <property type="project" value="UniProtKB-SubCell"/>
</dbReference>
<evidence type="ECO:0000256" key="6">
    <source>
        <dbReference type="ARBA" id="ARBA00022927"/>
    </source>
</evidence>
<gene>
    <name evidence="11" type="ORF">MBRA1_001854</name>
</gene>
<protein>
    <submittedName>
        <fullName evidence="11">Uncharacterized protein</fullName>
    </submittedName>
</protein>
<keyword evidence="5" id="KW-0571">Peptide transport</keyword>
<dbReference type="InterPro" id="IPR004648">
    <property type="entry name" value="Oligpept_transpt"/>
</dbReference>
<feature type="transmembrane region" description="Helical" evidence="10">
    <location>
        <begin position="193"/>
        <end position="213"/>
    </location>
</feature>
<evidence type="ECO:0000313" key="11">
    <source>
        <dbReference type="EMBL" id="WFC95207.1"/>
    </source>
</evidence>
<evidence type="ECO:0000256" key="5">
    <source>
        <dbReference type="ARBA" id="ARBA00022856"/>
    </source>
</evidence>
<dbReference type="PANTHER" id="PTHR22601">
    <property type="entry name" value="ISP4 LIKE PROTEIN"/>
    <property type="match status" value="1"/>
</dbReference>
<keyword evidence="7 10" id="KW-1133">Transmembrane helix</keyword>
<evidence type="ECO:0000313" key="12">
    <source>
        <dbReference type="Proteomes" id="UP001216638"/>
    </source>
</evidence>
<keyword evidence="4 10" id="KW-0812">Transmembrane</keyword>
<feature type="transmembrane region" description="Helical" evidence="10">
    <location>
        <begin position="126"/>
        <end position="146"/>
    </location>
</feature>